<accession>A0ABW4X5V0</accession>
<feature type="compositionally biased region" description="Acidic residues" evidence="1">
    <location>
        <begin position="86"/>
        <end position="111"/>
    </location>
</feature>
<name>A0ABW4X5V0_9ACTN</name>
<gene>
    <name evidence="2" type="ORF">ACFSHS_02715</name>
</gene>
<feature type="region of interest" description="Disordered" evidence="1">
    <location>
        <begin position="51"/>
        <end position="187"/>
    </location>
</feature>
<evidence type="ECO:0000313" key="2">
    <source>
        <dbReference type="EMBL" id="MFD2090477.1"/>
    </source>
</evidence>
<feature type="compositionally biased region" description="Basic and acidic residues" evidence="1">
    <location>
        <begin position="52"/>
        <end position="61"/>
    </location>
</feature>
<evidence type="ECO:0000256" key="1">
    <source>
        <dbReference type="SAM" id="MobiDB-lite"/>
    </source>
</evidence>
<protein>
    <submittedName>
        <fullName evidence="2">Uncharacterized protein</fullName>
    </submittedName>
</protein>
<dbReference type="EMBL" id="JBHUHP010000001">
    <property type="protein sequence ID" value="MFD2090477.1"/>
    <property type="molecule type" value="Genomic_DNA"/>
</dbReference>
<dbReference type="Proteomes" id="UP001597402">
    <property type="component" value="Unassembled WGS sequence"/>
</dbReference>
<organism evidence="2 3">
    <name type="scientific">Blastococcus deserti</name>
    <dbReference type="NCBI Taxonomy" id="2259033"/>
    <lineage>
        <taxon>Bacteria</taxon>
        <taxon>Bacillati</taxon>
        <taxon>Actinomycetota</taxon>
        <taxon>Actinomycetes</taxon>
        <taxon>Geodermatophilales</taxon>
        <taxon>Geodermatophilaceae</taxon>
        <taxon>Blastococcus</taxon>
    </lineage>
</organism>
<sequence>MSKANEVAAGLVGGVVSAFNVAAAPMPDLSNTDFYADKPVAGLVESVADMAEADKDAREQESEVDYEGVPSPESAEHRDPDAESTVGEEADSPDLDAEVAEAESEVGEGDADAQAAADALDADLGDQEADTAGELSGDGDADAMDAAADLDSGDLDGDVDAADFGDAGDSAGDGSGDAGDAGGDGGF</sequence>
<evidence type="ECO:0000313" key="3">
    <source>
        <dbReference type="Proteomes" id="UP001597402"/>
    </source>
</evidence>
<comment type="caution">
    <text evidence="2">The sequence shown here is derived from an EMBL/GenBank/DDBJ whole genome shotgun (WGS) entry which is preliminary data.</text>
</comment>
<keyword evidence="3" id="KW-1185">Reference proteome</keyword>
<feature type="compositionally biased region" description="Acidic residues" evidence="1">
    <location>
        <begin position="151"/>
        <end position="163"/>
    </location>
</feature>
<proteinExistence type="predicted"/>
<feature type="compositionally biased region" description="Acidic residues" evidence="1">
    <location>
        <begin position="120"/>
        <end position="143"/>
    </location>
</feature>
<dbReference type="RefSeq" id="WP_376871395.1">
    <property type="nucleotide sequence ID" value="NZ_JBHUHP010000001.1"/>
</dbReference>
<feature type="compositionally biased region" description="Gly residues" evidence="1">
    <location>
        <begin position="171"/>
        <end position="187"/>
    </location>
</feature>
<reference evidence="3" key="1">
    <citation type="journal article" date="2019" name="Int. J. Syst. Evol. Microbiol.">
        <title>The Global Catalogue of Microorganisms (GCM) 10K type strain sequencing project: providing services to taxonomists for standard genome sequencing and annotation.</title>
        <authorList>
            <consortium name="The Broad Institute Genomics Platform"/>
            <consortium name="The Broad Institute Genome Sequencing Center for Infectious Disease"/>
            <person name="Wu L."/>
            <person name="Ma J."/>
        </authorList>
    </citation>
    <scope>NUCLEOTIDE SEQUENCE [LARGE SCALE GENOMIC DNA]</scope>
    <source>
        <strain evidence="3">JCM 3338</strain>
    </source>
</reference>